<proteinExistence type="inferred from homology"/>
<keyword evidence="6" id="KW-0865">Zymogen</keyword>
<dbReference type="OMA" id="DEKIPYW"/>
<dbReference type="GO" id="GO:0008234">
    <property type="term" value="F:cysteine-type peptidase activity"/>
    <property type="evidence" value="ECO:0007669"/>
    <property type="project" value="UniProtKB-KW"/>
</dbReference>
<reference evidence="9 10" key="1">
    <citation type="submission" date="2011-07" db="EMBL/GenBank/DDBJ databases">
        <authorList>
            <person name="Coyne R."/>
            <person name="Brami D."/>
            <person name="Johnson J."/>
            <person name="Hostetler J."/>
            <person name="Hannick L."/>
            <person name="Clark T."/>
            <person name="Cassidy-Hanley D."/>
            <person name="Inman J."/>
        </authorList>
    </citation>
    <scope>NUCLEOTIDE SEQUENCE [LARGE SCALE GENOMIC DNA]</scope>
    <source>
        <strain evidence="9 10">G5</strain>
    </source>
</reference>
<dbReference type="GeneID" id="14904423"/>
<dbReference type="CDD" id="cd02620">
    <property type="entry name" value="Peptidase_C1A_CathepsinB"/>
    <property type="match status" value="1"/>
</dbReference>
<dbReference type="InParanoid" id="G0R2G0"/>
<dbReference type="PROSITE" id="PS00639">
    <property type="entry name" value="THIOL_PROTEASE_HIS"/>
    <property type="match status" value="1"/>
</dbReference>
<evidence type="ECO:0000256" key="4">
    <source>
        <dbReference type="ARBA" id="ARBA00022801"/>
    </source>
</evidence>
<dbReference type="MEROPS" id="C01.049"/>
<dbReference type="InterPro" id="IPR038765">
    <property type="entry name" value="Papain-like_cys_pep_sf"/>
</dbReference>
<comment type="similarity">
    <text evidence="1">Belongs to the peptidase C1 family.</text>
</comment>
<feature type="domain" description="Peptidase C1A papain C-terminal" evidence="8">
    <location>
        <begin position="97"/>
        <end position="347"/>
    </location>
</feature>
<dbReference type="RefSeq" id="XP_004027690.1">
    <property type="nucleotide sequence ID" value="XM_004027641.1"/>
</dbReference>
<dbReference type="SMR" id="G0R2G0"/>
<dbReference type="STRING" id="857967.G0R2G0"/>
<dbReference type="InterPro" id="IPR013128">
    <property type="entry name" value="Peptidase_C1A"/>
</dbReference>
<gene>
    <name evidence="9" type="ORF">IMG5_177790</name>
</gene>
<dbReference type="PROSITE" id="PS00139">
    <property type="entry name" value="THIOL_PROTEASE_CYS"/>
    <property type="match status" value="1"/>
</dbReference>
<keyword evidence="7" id="KW-1015">Disulfide bond</keyword>
<dbReference type="InterPro" id="IPR000169">
    <property type="entry name" value="Pept_cys_AS"/>
</dbReference>
<evidence type="ECO:0000256" key="2">
    <source>
        <dbReference type="ARBA" id="ARBA00022670"/>
    </source>
</evidence>
<dbReference type="GO" id="GO:0006508">
    <property type="term" value="P:proteolysis"/>
    <property type="evidence" value="ECO:0007669"/>
    <property type="project" value="UniProtKB-KW"/>
</dbReference>
<keyword evidence="2" id="KW-0645">Protease</keyword>
<dbReference type="Gene3D" id="3.90.70.10">
    <property type="entry name" value="Cysteine proteinases"/>
    <property type="match status" value="1"/>
</dbReference>
<evidence type="ECO:0000259" key="8">
    <source>
        <dbReference type="SMART" id="SM00645"/>
    </source>
</evidence>
<organism evidence="9 10">
    <name type="scientific">Ichthyophthirius multifiliis</name>
    <name type="common">White spot disease agent</name>
    <name type="synonym">Ich</name>
    <dbReference type="NCBI Taxonomy" id="5932"/>
    <lineage>
        <taxon>Eukaryota</taxon>
        <taxon>Sar</taxon>
        <taxon>Alveolata</taxon>
        <taxon>Ciliophora</taxon>
        <taxon>Intramacronucleata</taxon>
        <taxon>Oligohymenophorea</taxon>
        <taxon>Hymenostomatida</taxon>
        <taxon>Ophryoglenina</taxon>
        <taxon>Ichthyophthirius</taxon>
    </lineage>
</organism>
<keyword evidence="10" id="KW-1185">Reference proteome</keyword>
<sequence>MKTALILTLVLSSLIGFGVYVYSKHSKFTFDEPNQAYQNKLGNIAKKVNSLKTTWQAGENQRWQNMDIAGIKAHMGVLRESKSGINLEKVSTVVENLPKNFDSRKQWGSKCPSLNEVRDQSTCGSCWAFAAAESLSDRICIHTGEDVRLSTENLVSCCSSCGDGCNGGYPEAAMQYFVKTGLVTGDLFGDNNFCQAYSFPPCAHHVASTKYPPCKGEVPTPECKKKCDDDSKVKRPYNEDLYKGQKSYSVSSDPKAIMTEIMNNGPVEVAFTVYEDFVTYKSGVYQHVTGEQLGGHAVKMIGWGVENDTPYWLIVNSWNETWGDQGTFKILRGSNECGIEDEVVTALPQKKQKNDQ</sequence>
<name>G0R2G0_ICHMU</name>
<evidence type="ECO:0000256" key="6">
    <source>
        <dbReference type="ARBA" id="ARBA00023145"/>
    </source>
</evidence>
<evidence type="ECO:0000256" key="3">
    <source>
        <dbReference type="ARBA" id="ARBA00022729"/>
    </source>
</evidence>
<protein>
    <recommendedName>
        <fullName evidence="8">Peptidase C1A papain C-terminal domain-containing protein</fullName>
    </recommendedName>
</protein>
<keyword evidence="4" id="KW-0378">Hydrolase</keyword>
<dbReference type="PANTHER" id="PTHR12411">
    <property type="entry name" value="CYSTEINE PROTEASE FAMILY C1-RELATED"/>
    <property type="match status" value="1"/>
</dbReference>
<dbReference type="SMART" id="SM00645">
    <property type="entry name" value="Pept_C1"/>
    <property type="match status" value="1"/>
</dbReference>
<dbReference type="OrthoDB" id="640249at2759"/>
<keyword evidence="5" id="KW-0788">Thiol protease</keyword>
<dbReference type="eggNOG" id="KOG1543">
    <property type="taxonomic scope" value="Eukaryota"/>
</dbReference>
<dbReference type="InterPro" id="IPR000668">
    <property type="entry name" value="Peptidase_C1A_C"/>
</dbReference>
<dbReference type="InterPro" id="IPR025660">
    <property type="entry name" value="Pept_his_AS"/>
</dbReference>
<evidence type="ECO:0000256" key="1">
    <source>
        <dbReference type="ARBA" id="ARBA00008455"/>
    </source>
</evidence>
<keyword evidence="3" id="KW-0732">Signal</keyword>
<accession>G0R2G0</accession>
<dbReference type="SUPFAM" id="SSF54001">
    <property type="entry name" value="Cysteine proteinases"/>
    <property type="match status" value="1"/>
</dbReference>
<evidence type="ECO:0000313" key="9">
    <source>
        <dbReference type="EMBL" id="EGR28345.1"/>
    </source>
</evidence>
<dbReference type="FunFam" id="3.90.70.10:FF:000031">
    <property type="entry name" value="Cathepsin B"/>
    <property type="match status" value="1"/>
</dbReference>
<evidence type="ECO:0000256" key="7">
    <source>
        <dbReference type="ARBA" id="ARBA00023157"/>
    </source>
</evidence>
<dbReference type="Pfam" id="PF00112">
    <property type="entry name" value="Peptidase_C1"/>
    <property type="match status" value="1"/>
</dbReference>
<dbReference type="Proteomes" id="UP000008983">
    <property type="component" value="Unassembled WGS sequence"/>
</dbReference>
<dbReference type="AlphaFoldDB" id="G0R2G0"/>
<dbReference type="EMBL" id="GL984259">
    <property type="protein sequence ID" value="EGR28345.1"/>
    <property type="molecule type" value="Genomic_DNA"/>
</dbReference>
<evidence type="ECO:0000256" key="5">
    <source>
        <dbReference type="ARBA" id="ARBA00022807"/>
    </source>
</evidence>
<dbReference type="PRINTS" id="PR00705">
    <property type="entry name" value="PAPAIN"/>
</dbReference>
<evidence type="ECO:0000313" key="10">
    <source>
        <dbReference type="Proteomes" id="UP000008983"/>
    </source>
</evidence>